<name>A0ACB8J6C1_CITSI</name>
<proteinExistence type="predicted"/>
<accession>A0ACB8J6C1</accession>
<dbReference type="Proteomes" id="UP000829398">
    <property type="component" value="Chromosome 7"/>
</dbReference>
<organism evidence="1 2">
    <name type="scientific">Citrus sinensis</name>
    <name type="common">Sweet orange</name>
    <name type="synonym">Citrus aurantium var. sinensis</name>
    <dbReference type="NCBI Taxonomy" id="2711"/>
    <lineage>
        <taxon>Eukaryota</taxon>
        <taxon>Viridiplantae</taxon>
        <taxon>Streptophyta</taxon>
        <taxon>Embryophyta</taxon>
        <taxon>Tracheophyta</taxon>
        <taxon>Spermatophyta</taxon>
        <taxon>Magnoliopsida</taxon>
        <taxon>eudicotyledons</taxon>
        <taxon>Gunneridae</taxon>
        <taxon>Pentapetalae</taxon>
        <taxon>rosids</taxon>
        <taxon>malvids</taxon>
        <taxon>Sapindales</taxon>
        <taxon>Rutaceae</taxon>
        <taxon>Aurantioideae</taxon>
        <taxon>Citrus</taxon>
    </lineage>
</organism>
<evidence type="ECO:0000313" key="2">
    <source>
        <dbReference type="Proteomes" id="UP000829398"/>
    </source>
</evidence>
<evidence type="ECO:0000313" key="1">
    <source>
        <dbReference type="EMBL" id="KAH9713287.1"/>
    </source>
</evidence>
<keyword evidence="2" id="KW-1185">Reference proteome</keyword>
<dbReference type="EMBL" id="CM039176">
    <property type="protein sequence ID" value="KAH9713287.1"/>
    <property type="molecule type" value="Genomic_DNA"/>
</dbReference>
<reference evidence="2" key="1">
    <citation type="journal article" date="2023" name="Hortic. Res.">
        <title>A chromosome-level phased genome enabling allele-level studies in sweet orange: a case study on citrus Huanglongbing tolerance.</title>
        <authorList>
            <person name="Wu B."/>
            <person name="Yu Q."/>
            <person name="Deng Z."/>
            <person name="Duan Y."/>
            <person name="Luo F."/>
            <person name="Gmitter F. Jr."/>
        </authorList>
    </citation>
    <scope>NUCLEOTIDE SEQUENCE [LARGE SCALE GENOMIC DNA]</scope>
    <source>
        <strain evidence="2">cv. Valencia</strain>
    </source>
</reference>
<gene>
    <name evidence="1" type="ORF">KPL71_020299</name>
</gene>
<sequence>MDSAMNSFTWGSSSLQIGSKLCSVFSPFIGFVEDLIFSLTGCFDHHCPPKLRYTFNDLVRLANNSPFTINEVEALYELFKELSSSLIDDGLIHKEELRLALLKTTSGENLFLDRVFDLFDEKKNGVIEFEEFVRALSIFHPSTPLEDKIDFAFRLYDLRETGCIEPEQVRQMVVATLQESGMHLSDESLKAIIDKAMNHYPFCFKIFFFSNSATSACLSVLRLHLHHVTSFLAQQTFADADADGDGKINREEWKSFALSHPTLLKNMTLPFLKDMTTVFPSFIFNTGVDDTEFEM</sequence>
<protein>
    <submittedName>
        <fullName evidence="1">Calcineurin B-like10</fullName>
    </submittedName>
</protein>
<comment type="caution">
    <text evidence="1">The sequence shown here is derived from an EMBL/GenBank/DDBJ whole genome shotgun (WGS) entry which is preliminary data.</text>
</comment>